<dbReference type="EMBL" id="CP000473">
    <property type="protein sequence ID" value="ABJ82992.1"/>
    <property type="molecule type" value="Genomic_DNA"/>
</dbReference>
<accession>Q026S7</accession>
<dbReference type="OrthoDB" id="127210at2"/>
<evidence type="ECO:0000313" key="2">
    <source>
        <dbReference type="EMBL" id="ABJ82992.1"/>
    </source>
</evidence>
<dbReference type="Gene3D" id="1.25.40.10">
    <property type="entry name" value="Tetratricopeptide repeat domain"/>
    <property type="match status" value="2"/>
</dbReference>
<reference evidence="2" key="1">
    <citation type="submission" date="2006-10" db="EMBL/GenBank/DDBJ databases">
        <title>Complete sequence of Solibacter usitatus Ellin6076.</title>
        <authorList>
            <consortium name="US DOE Joint Genome Institute"/>
            <person name="Copeland A."/>
            <person name="Lucas S."/>
            <person name="Lapidus A."/>
            <person name="Barry K."/>
            <person name="Detter J.C."/>
            <person name="Glavina del Rio T."/>
            <person name="Hammon N."/>
            <person name="Israni S."/>
            <person name="Dalin E."/>
            <person name="Tice H."/>
            <person name="Pitluck S."/>
            <person name="Thompson L.S."/>
            <person name="Brettin T."/>
            <person name="Bruce D."/>
            <person name="Han C."/>
            <person name="Tapia R."/>
            <person name="Gilna P."/>
            <person name="Schmutz J."/>
            <person name="Larimer F."/>
            <person name="Land M."/>
            <person name="Hauser L."/>
            <person name="Kyrpides N."/>
            <person name="Mikhailova N."/>
            <person name="Janssen P.H."/>
            <person name="Kuske C.R."/>
            <person name="Richardson P."/>
        </authorList>
    </citation>
    <scope>NUCLEOTIDE SEQUENCE</scope>
    <source>
        <strain evidence="2">Ellin6076</strain>
    </source>
</reference>
<organism evidence="2">
    <name type="scientific">Solibacter usitatus (strain Ellin6076)</name>
    <dbReference type="NCBI Taxonomy" id="234267"/>
    <lineage>
        <taxon>Bacteria</taxon>
        <taxon>Pseudomonadati</taxon>
        <taxon>Acidobacteriota</taxon>
        <taxon>Terriglobia</taxon>
        <taxon>Bryobacterales</taxon>
        <taxon>Solibacteraceae</taxon>
        <taxon>Candidatus Solibacter</taxon>
    </lineage>
</organism>
<dbReference type="KEGG" id="sus:Acid_2002"/>
<dbReference type="InParanoid" id="Q026S7"/>
<dbReference type="eggNOG" id="COG0457">
    <property type="taxonomic scope" value="Bacteria"/>
</dbReference>
<dbReference type="InterPro" id="IPR019734">
    <property type="entry name" value="TPR_rpt"/>
</dbReference>
<evidence type="ECO:0000256" key="1">
    <source>
        <dbReference type="PROSITE-ProRule" id="PRU00339"/>
    </source>
</evidence>
<dbReference type="PANTHER" id="PTHR12558:SF13">
    <property type="entry name" value="CELL DIVISION CYCLE PROTEIN 27 HOMOLOG"/>
    <property type="match status" value="1"/>
</dbReference>
<dbReference type="PANTHER" id="PTHR12558">
    <property type="entry name" value="CELL DIVISION CYCLE 16,23,27"/>
    <property type="match status" value="1"/>
</dbReference>
<dbReference type="STRING" id="234267.Acid_2002"/>
<keyword evidence="1" id="KW-0802">TPR repeat</keyword>
<sequence length="649" mass="70214" precursor="true">MSFRKAGRGPTPPILLFLLVLSGCSRQANQPQAQRIAVLRFENLSGDSSLSWQGRALSEIISTELEGAGNLQVISSSRLHAFDRAMGVRPIGSPGISSESSQALAAGATQMAYGQYVVRNGRLEAQLTLEDVLTNKTIKVISAAVPTGDVLGAATALARQISPKLAPYGTRNSQAIAGYVRALEAGDATVMELGLNVAIAADPDFAPPYRLLAEMKLQRQDRAGAVSTVEQALSRGNAIPELERARLQLVAAELSGTPEARQNALSKLTQLDSSDAATWRTLGDTALGRHDYRTASQAYGKALELQPDDVALLNSLGYADAQAGDLDGAMKALRRYEALRPKEANPLDSMGDVNLMDGRLAEAEDFYLQAAKKDPSFNNQSSLMKAALAHLLTGNASGANRIFDRYLEARTEAKDPIVDYRRAEWTWISGHRKMAAQQMGAFALKAESGPLREMASRAYAELATWSIMLGDREMAMRLAQKAISLAGPSSAGNALVARFFALPPASSSEWTVRAEQQFPGPAQTAIRNFSLAYALLIDKQFQPAQLLLKEMWDSGSPTADEGMQVMLAWSYLETGKTKEAAALLRTNPIPSAAGLTPYSAFYIPRLLYLRGLLAEKEGRTDDARGYYDKFLALSGPDPLIWGEEKRVRQ</sequence>
<dbReference type="HOGENOM" id="CLU_422046_0_0_0"/>
<dbReference type="SUPFAM" id="SSF48452">
    <property type="entry name" value="TPR-like"/>
    <property type="match status" value="2"/>
</dbReference>
<dbReference type="SMART" id="SM00028">
    <property type="entry name" value="TPR"/>
    <property type="match status" value="5"/>
</dbReference>
<protein>
    <submittedName>
        <fullName evidence="2">Tetratricopeptide TPR_2 repeat protein</fullName>
    </submittedName>
</protein>
<name>Q026S7_SOLUE</name>
<dbReference type="PROSITE" id="PS51257">
    <property type="entry name" value="PROKAR_LIPOPROTEIN"/>
    <property type="match status" value="1"/>
</dbReference>
<dbReference type="InterPro" id="IPR011990">
    <property type="entry name" value="TPR-like_helical_dom_sf"/>
</dbReference>
<gene>
    <name evidence="2" type="ordered locus">Acid_2002</name>
</gene>
<dbReference type="AlphaFoldDB" id="Q026S7"/>
<dbReference type="Pfam" id="PF13432">
    <property type="entry name" value="TPR_16"/>
    <property type="match status" value="1"/>
</dbReference>
<dbReference type="PROSITE" id="PS50005">
    <property type="entry name" value="TPR"/>
    <property type="match status" value="1"/>
</dbReference>
<feature type="repeat" description="TPR" evidence="1">
    <location>
        <begin position="276"/>
        <end position="309"/>
    </location>
</feature>
<proteinExistence type="predicted"/>